<dbReference type="RefSeq" id="XP_066635459.1">
    <property type="nucleotide sequence ID" value="XM_066772892.1"/>
</dbReference>
<proteinExistence type="predicted"/>
<keyword evidence="3" id="KW-1185">Reference proteome</keyword>
<evidence type="ECO:0000313" key="2">
    <source>
        <dbReference type="EMBL" id="KAL0262430.1"/>
    </source>
</evidence>
<organism evidence="2 3">
    <name type="scientific">Diplodia seriata</name>
    <dbReference type="NCBI Taxonomy" id="420778"/>
    <lineage>
        <taxon>Eukaryota</taxon>
        <taxon>Fungi</taxon>
        <taxon>Dikarya</taxon>
        <taxon>Ascomycota</taxon>
        <taxon>Pezizomycotina</taxon>
        <taxon>Dothideomycetes</taxon>
        <taxon>Dothideomycetes incertae sedis</taxon>
        <taxon>Botryosphaeriales</taxon>
        <taxon>Botryosphaeriaceae</taxon>
        <taxon>Diplodia</taxon>
    </lineage>
</organism>
<dbReference type="PANTHER" id="PTHR39596">
    <property type="match status" value="1"/>
</dbReference>
<reference evidence="2 3" key="1">
    <citation type="submission" date="2024-02" db="EMBL/GenBank/DDBJ databases">
        <title>De novo assembly and annotation of 12 fungi associated with fruit tree decline syndrome in Ontario, Canada.</title>
        <authorList>
            <person name="Sulman M."/>
            <person name="Ellouze W."/>
            <person name="Ilyukhin E."/>
        </authorList>
    </citation>
    <scope>NUCLEOTIDE SEQUENCE [LARGE SCALE GENOMIC DNA]</scope>
    <source>
        <strain evidence="2 3">FDS-637</strain>
    </source>
</reference>
<name>A0ABR3CP87_9PEZI</name>
<dbReference type="EMBL" id="JAJVCZ030000002">
    <property type="protein sequence ID" value="KAL0262430.1"/>
    <property type="molecule type" value="Genomic_DNA"/>
</dbReference>
<evidence type="ECO:0000313" key="3">
    <source>
        <dbReference type="Proteomes" id="UP001430584"/>
    </source>
</evidence>
<comment type="caution">
    <text evidence="2">The sequence shown here is derived from an EMBL/GenBank/DDBJ whole genome shotgun (WGS) entry which is preliminary data.</text>
</comment>
<dbReference type="GeneID" id="92005483"/>
<gene>
    <name evidence="2" type="ORF">SLS55_001398</name>
</gene>
<dbReference type="InterPro" id="IPR010730">
    <property type="entry name" value="HET"/>
</dbReference>
<dbReference type="Proteomes" id="UP001430584">
    <property type="component" value="Unassembled WGS sequence"/>
</dbReference>
<feature type="domain" description="Heterokaryon incompatibility" evidence="1">
    <location>
        <begin position="359"/>
        <end position="436"/>
    </location>
</feature>
<evidence type="ECO:0000259" key="1">
    <source>
        <dbReference type="Pfam" id="PF06985"/>
    </source>
</evidence>
<accession>A0ABR3CP87</accession>
<dbReference type="PANTHER" id="PTHR39596:SF2">
    <property type="entry name" value="HET DOMAIN PROTEIN (AFU_ORTHOLOGUE AFUA_1G17550)-RELATED"/>
    <property type="match status" value="1"/>
</dbReference>
<protein>
    <recommendedName>
        <fullName evidence="1">Heterokaryon incompatibility domain-containing protein</fullName>
    </recommendedName>
</protein>
<sequence>MANVKASQLNVVTAPTLSSETKTWSISHTSLPATTGLEYVPSIARDPLWLRFKHDGYGVVPITQYRVTRGTQIPLQFNREHAAFMQAWLSFGLLEAVLERSVPESELICQSRDGRPVLSLHALPALLSTWKSQLPTHDTTEMLSYRERAVKSLSHAHRTLQYLKRARAFEYKGAVDDLIPATFCFLGCIGEALTNAMQFLNPELDEALHVSLAWDFVLAFYPLSSPNYVPVADRFDPSHSLDEEEWCPSTVKYLIKRSNVSAFRYALRRGPRNRGESHDKCSEYACVLQSVDVENYVPKHSGILKEEDKCDCSYIKPPFEDVVGALSRGSIPVIRLPTEDEAAASGEKLAVSLSSDAPYIAISHVWVDGMGSNTETGLPSCQVWKLAAFAQAMIPTGRFWLDALCVPKQKDARQQALRLMGRAYRDAECVIVRDQTVEACSQDASSEEILLRILASPWMRRLWTLQEALLARRLHFVLRDAVVPFLSLLPAEERLLTNPALAGFAAEIHRLTKLRLHRNTLGFADVARALRWRATSRPSDEIPAVASLLLDDSDDGDGDARRRVLDAPVAERMQKLLAAVRKVPKSVVFLSGPKLHTVGFRWAPATFMTVATGQERGGRDMSPTASSLVTPDGLVDSFWVFALVDGDGAGLDGDGGAGRFMKGAEGDHWMLRCGRESFAVSRTRMETGPYRCGFVLCTGPELPGDEQQLCLGVCGSVEKEDGGEGDVLRCAYGTRLVISKSQRGEGSDGDEEELVRASCLGMHRVCIS</sequence>
<dbReference type="Pfam" id="PF06985">
    <property type="entry name" value="HET"/>
    <property type="match status" value="1"/>
</dbReference>